<keyword evidence="6 19" id="KW-0732">Signal</keyword>
<feature type="disulfide bond" evidence="15">
    <location>
        <begin position="684"/>
        <end position="699"/>
    </location>
</feature>
<dbReference type="Proteomes" id="UP001152320">
    <property type="component" value="Chromosome 23"/>
</dbReference>
<dbReference type="PROSITE" id="PS51120">
    <property type="entry name" value="LDLRB"/>
    <property type="match status" value="5"/>
</dbReference>
<dbReference type="InterPro" id="IPR000152">
    <property type="entry name" value="EGF-type_Asp/Asn_hydroxyl_site"/>
</dbReference>
<dbReference type="Gene3D" id="4.10.400.10">
    <property type="entry name" value="Low-density Lipoprotein Receptor"/>
    <property type="match status" value="16"/>
</dbReference>
<evidence type="ECO:0000256" key="2">
    <source>
        <dbReference type="ARBA" id="ARBA00022475"/>
    </source>
</evidence>
<protein>
    <submittedName>
        <fullName evidence="21">Low-density lipoprotein receptor-related protein 2</fullName>
    </submittedName>
</protein>
<dbReference type="GO" id="GO:0006898">
    <property type="term" value="P:receptor-mediated endocytosis"/>
    <property type="evidence" value="ECO:0007669"/>
    <property type="project" value="TreeGrafter"/>
</dbReference>
<dbReference type="CDD" id="cd00112">
    <property type="entry name" value="LDLa"/>
    <property type="match status" value="14"/>
</dbReference>
<feature type="domain" description="EGF-like" evidence="20">
    <location>
        <begin position="270"/>
        <end position="310"/>
    </location>
</feature>
<dbReference type="SUPFAM" id="SSF63825">
    <property type="entry name" value="YWTD domain"/>
    <property type="match status" value="2"/>
</dbReference>
<keyword evidence="21" id="KW-0449">Lipoprotein</keyword>
<dbReference type="SUPFAM" id="SSF57184">
    <property type="entry name" value="Growth factor receptor domain"/>
    <property type="match status" value="1"/>
</dbReference>
<evidence type="ECO:0000256" key="16">
    <source>
        <dbReference type="PROSITE-ProRule" id="PRU00461"/>
    </source>
</evidence>
<dbReference type="Gene3D" id="2.120.10.30">
    <property type="entry name" value="TolB, C-terminal domain"/>
    <property type="match status" value="2"/>
</dbReference>
<dbReference type="GO" id="GO:0016324">
    <property type="term" value="C:apical plasma membrane"/>
    <property type="evidence" value="ECO:0007669"/>
    <property type="project" value="TreeGrafter"/>
</dbReference>
<dbReference type="InterPro" id="IPR049883">
    <property type="entry name" value="NOTCH1_EGF-like"/>
</dbReference>
<dbReference type="Pfam" id="PF14670">
    <property type="entry name" value="FXa_inhibition"/>
    <property type="match status" value="1"/>
</dbReference>
<accession>A0A9Q1BCQ3</accession>
<feature type="disulfide bond" evidence="15">
    <location>
        <begin position="908"/>
        <end position="920"/>
    </location>
</feature>
<dbReference type="InterPro" id="IPR036055">
    <property type="entry name" value="LDL_receptor-like_sf"/>
</dbReference>
<evidence type="ECO:0000256" key="10">
    <source>
        <dbReference type="ARBA" id="ARBA00023136"/>
    </source>
</evidence>
<dbReference type="InterPro" id="IPR023415">
    <property type="entry name" value="LDLR_class-A_CS"/>
</dbReference>
<dbReference type="PROSITE" id="PS01209">
    <property type="entry name" value="LDLRA_1"/>
    <property type="match status" value="7"/>
</dbReference>
<dbReference type="PROSITE" id="PS01186">
    <property type="entry name" value="EGF_2"/>
    <property type="match status" value="4"/>
</dbReference>
<comment type="caution">
    <text evidence="21">The sequence shown here is derived from an EMBL/GenBank/DDBJ whole genome shotgun (WGS) entry which is preliminary data.</text>
</comment>
<keyword evidence="2" id="KW-1003">Cell membrane</keyword>
<feature type="disulfide bond" evidence="15">
    <location>
        <begin position="834"/>
        <end position="852"/>
    </location>
</feature>
<evidence type="ECO:0000256" key="3">
    <source>
        <dbReference type="ARBA" id="ARBA00022536"/>
    </source>
</evidence>
<dbReference type="Pfam" id="PF00058">
    <property type="entry name" value="Ldl_recept_b"/>
    <property type="match status" value="4"/>
</dbReference>
<feature type="disulfide bond" evidence="15">
    <location>
        <begin position="915"/>
        <end position="933"/>
    </location>
</feature>
<evidence type="ECO:0000256" key="9">
    <source>
        <dbReference type="ARBA" id="ARBA00022989"/>
    </source>
</evidence>
<feature type="disulfide bond" evidence="15">
    <location>
        <begin position="32"/>
        <end position="50"/>
    </location>
</feature>
<gene>
    <name evidence="21" type="ORF">HOLleu_41565</name>
</gene>
<dbReference type="Gene3D" id="2.10.25.10">
    <property type="entry name" value="Laminin"/>
    <property type="match status" value="5"/>
</dbReference>
<comment type="caution">
    <text evidence="14">Lacks conserved residue(s) required for the propagation of feature annotation.</text>
</comment>
<dbReference type="FunFam" id="4.10.400.10:FF:000034">
    <property type="entry name" value="Low-density lipoprotein receptor-related protein 2"/>
    <property type="match status" value="1"/>
</dbReference>
<evidence type="ECO:0000256" key="15">
    <source>
        <dbReference type="PROSITE-ProRule" id="PRU00124"/>
    </source>
</evidence>
<proteinExistence type="predicted"/>
<dbReference type="PANTHER" id="PTHR22722:SF14">
    <property type="entry name" value="MEGALIN, ISOFORM A"/>
    <property type="match status" value="1"/>
</dbReference>
<dbReference type="OrthoDB" id="21182at2759"/>
<feature type="disulfide bond" evidence="15">
    <location>
        <begin position="672"/>
        <end position="690"/>
    </location>
</feature>
<feature type="repeat" description="LDL-receptor class B" evidence="16">
    <location>
        <begin position="445"/>
        <end position="488"/>
    </location>
</feature>
<feature type="region of interest" description="Disordered" evidence="17">
    <location>
        <begin position="1658"/>
        <end position="1700"/>
    </location>
</feature>
<dbReference type="PANTHER" id="PTHR22722">
    <property type="entry name" value="LOW-DENSITY LIPOPROTEIN RECEPTOR-RELATED PROTEIN 2-RELATED"/>
    <property type="match status" value="1"/>
</dbReference>
<keyword evidence="10 18" id="KW-0472">Membrane</keyword>
<feature type="disulfide bond" evidence="15">
    <location>
        <begin position="874"/>
        <end position="892"/>
    </location>
</feature>
<feature type="disulfide bond" evidence="15">
    <location>
        <begin position="704"/>
        <end position="716"/>
    </location>
</feature>
<evidence type="ECO:0000256" key="19">
    <source>
        <dbReference type="SAM" id="SignalP"/>
    </source>
</evidence>
<dbReference type="InterPro" id="IPR000742">
    <property type="entry name" value="EGF"/>
</dbReference>
<dbReference type="PROSITE" id="PS01187">
    <property type="entry name" value="EGF_CA"/>
    <property type="match status" value="2"/>
</dbReference>
<evidence type="ECO:0000313" key="21">
    <source>
        <dbReference type="EMBL" id="KAJ8019817.1"/>
    </source>
</evidence>
<evidence type="ECO:0000256" key="14">
    <source>
        <dbReference type="PROSITE-ProRule" id="PRU00076"/>
    </source>
</evidence>
<feature type="repeat" description="LDL-receptor class B" evidence="16">
    <location>
        <begin position="402"/>
        <end position="444"/>
    </location>
</feature>
<keyword evidence="4" id="KW-0254">Endocytosis</keyword>
<feature type="disulfide bond" evidence="15">
    <location>
        <begin position="752"/>
        <end position="770"/>
    </location>
</feature>
<dbReference type="InterPro" id="IPR026823">
    <property type="entry name" value="cEGF"/>
</dbReference>
<evidence type="ECO:0000256" key="13">
    <source>
        <dbReference type="ARBA" id="ARBA00023180"/>
    </source>
</evidence>
<dbReference type="FunFam" id="2.10.25.10:FF:000009">
    <property type="entry name" value="Low-density lipoprotein receptor isoform 1"/>
    <property type="match status" value="1"/>
</dbReference>
<feature type="disulfide bond" evidence="15">
    <location>
        <begin position="711"/>
        <end position="729"/>
    </location>
</feature>
<feature type="disulfide bond" evidence="15">
    <location>
        <begin position="202"/>
        <end position="220"/>
    </location>
</feature>
<dbReference type="SMART" id="SM00192">
    <property type="entry name" value="LDLa"/>
    <property type="match status" value="16"/>
</dbReference>
<feature type="disulfide bond" evidence="15">
    <location>
        <begin position="173"/>
        <end position="188"/>
    </location>
</feature>
<evidence type="ECO:0000256" key="6">
    <source>
        <dbReference type="ARBA" id="ARBA00022729"/>
    </source>
</evidence>
<feature type="chain" id="PRO_5040261664" evidence="19">
    <location>
        <begin position="21"/>
        <end position="1700"/>
    </location>
</feature>
<dbReference type="InterPro" id="IPR000033">
    <property type="entry name" value="LDLR_classB_rpt"/>
</dbReference>
<reference evidence="21" key="1">
    <citation type="submission" date="2021-10" db="EMBL/GenBank/DDBJ databases">
        <title>Tropical sea cucumber genome reveals ecological adaptation and Cuvierian tubules defense mechanism.</title>
        <authorList>
            <person name="Chen T."/>
        </authorList>
    </citation>
    <scope>NUCLEOTIDE SEQUENCE</scope>
    <source>
        <strain evidence="21">Nanhai2018</strain>
        <tissue evidence="21">Muscle</tissue>
    </source>
</reference>
<feature type="disulfide bond" evidence="15">
    <location>
        <begin position="214"/>
        <end position="229"/>
    </location>
</feature>
<evidence type="ECO:0000256" key="4">
    <source>
        <dbReference type="ARBA" id="ARBA00022583"/>
    </source>
</evidence>
<feature type="signal peptide" evidence="19">
    <location>
        <begin position="1"/>
        <end position="20"/>
    </location>
</feature>
<dbReference type="PROSITE" id="PS00010">
    <property type="entry name" value="ASX_HYDROXYL"/>
    <property type="match status" value="4"/>
</dbReference>
<keyword evidence="7" id="KW-0677">Repeat</keyword>
<dbReference type="InterPro" id="IPR011042">
    <property type="entry name" value="6-blade_b-propeller_TolB-like"/>
</dbReference>
<dbReference type="InterPro" id="IPR051221">
    <property type="entry name" value="LDLR-related"/>
</dbReference>
<feature type="disulfide bond" evidence="15">
    <location>
        <begin position="867"/>
        <end position="879"/>
    </location>
</feature>
<feature type="disulfide bond" evidence="15">
    <location>
        <begin position="946"/>
        <end position="958"/>
    </location>
</feature>
<evidence type="ECO:0000256" key="5">
    <source>
        <dbReference type="ARBA" id="ARBA00022692"/>
    </source>
</evidence>
<evidence type="ECO:0000256" key="17">
    <source>
        <dbReference type="SAM" id="MobiDB-lite"/>
    </source>
</evidence>
<feature type="repeat" description="LDL-receptor class B" evidence="16">
    <location>
        <begin position="1308"/>
        <end position="1354"/>
    </location>
</feature>
<dbReference type="Pfam" id="PF00057">
    <property type="entry name" value="Ldl_recept_a"/>
    <property type="match status" value="14"/>
</dbReference>
<dbReference type="EMBL" id="JAIZAY010000023">
    <property type="protein sequence ID" value="KAJ8019817.1"/>
    <property type="molecule type" value="Genomic_DNA"/>
</dbReference>
<evidence type="ECO:0000256" key="7">
    <source>
        <dbReference type="ARBA" id="ARBA00022737"/>
    </source>
</evidence>
<dbReference type="PROSITE" id="PS50068">
    <property type="entry name" value="LDLRA_2"/>
    <property type="match status" value="16"/>
</dbReference>
<sequence length="1700" mass="188769">MMMKLLSSVFVFYFIVAVSGQLFQCPANSFMCDSGICIDERLVCNSVDNCGDGSDEARSLNCSASSCPFGTFACDMPRPGGERCISLMKICDGVSDCEMAEDEDQNCPATICNTYNEYRCNNGLCINRLWVCNHDNDCGDGSDEGPTCDYRDCDMQTEFTCGNGRCISQSEKCNGVNDCRDHTDEADCPEQQQQCPQGYFYCGGGRCIPDSSVCNNAVDCPDGVDEVNCGVDECLTVPSSCHSCEDTPTSFICTCNSGYRLAEDGITCENINECNETPEVCEQVCEDTVGSYTCKCAPGYGPNPNEVNCVHMSGGDPTLTFANRYYVRRSGVKEMDPDYNILIQDFDFVVALDFDWKEQKLYFSDVLKKQLYRMNIDGSGLETIVYSGVPDVEGLAVDWVGRKLYYTDRALDFLQVCEMNGTSRKTLLRDHLVEPRAVVVHPKKGYVFWTDWGFESYIGRLGMDGSDLLQIHNHNIVWPNGITIDYTTDKLYWTDASLDQLSFSNLDGSYMQEFINDDAQHTIAHPFGITIFESQVYWTDWNEKMVYKAHKFSGAGVKVIQQTVHRPLDIVIVHPLRQDSSIPNPCGENNGGCSHLCLLSPSGEPVCACPDHHYLEIDGSCSPACTNVQSYCAADFYCYPFYWRCDGKIDCSDESDEEDCPPRVCPLGLHQCTNSQCIYTLWLCDGDDDCGDNSDEYFCEEAECSSWEFKCDTGKCIPSDRVCDLRNDCQDMSDESIEYCGQTTCRPGFFACENGYCIPPSWHCDLDNDCGDFSDEPHALCQSQVCPPGWFSCATNYRCIPEYFQCNGRDDCRDNSDEEECHEVTCDPLGEFRCNNHKCIPSRWYCDFENDCGDFSDEVEGCTPRPCSESEFMCSNGRCIRGFRKCDDNVDCSDGSDEDPAMCIAVTCQPDEFKCGIGNCIDDALVCDRTNDCPDGSDEKNCAYECDEDHFQCDNRRCVRNNTLCDGQDDCGDNSDEGSIVCNDFSCQPPEHFSCRDGVCIWNWQVCDGFSNCADGSDESHSVCNSCSSNTEFQCKDDRSCIDIDQQCNGRSDCEDGSDEDGCFFVDSGSCSDNNGECQHFCTNRNPGYFCTCREGYYPVEHFCEDIDECARNPCPQICRNDKRTYQCQCADGFQDFSGGKGLLCRTGDDGQEKIVIIGDGTEIRKYDAVKKRFNDLVQLHTGHIEGLDFYPAESGEDVTIFFVDSKFRSIESIHLEGDLSVASDNLGIDNIHRPRGLSVDWLTGKLYFTDLGVDQEDLGPLSRRRRAASDPNPKIGIATLTGSHEMTVFSGVNISYPTDIVVNPRKGVMYWIDLGPGELAPTIAMAGMDGSNYRQIISTMILEPSGLAIDYTNNDTLYWCDKKKNSLEFVFSDGSGRRLIAESLALSNPFKLEVFDSYIYWTTSDLSERGVVKRMNKVGVQETPETYLTGFNRPTGIRIFHPSRYPGGEYNPCFASPCSHFCLLRPGFRGVTFRCACPSGERFLEGSNTTCTSEPIPKPQPPYIPTTTVPITCMNGGIKMSDFSCRCVNGYAGTNCESFIGEPAADPESPAIIILLAVIAVVVLLALVLATLLFLFIRKRAEKPSRGAAYYTNDTNVVLDAAGPSSVSPGMNAVSYTNPQFTSDSGAVGGAGAGDYASISHDTYPEKEKLPYDVYVPPEYMPNQHPADPPPAYTGPSDDLDELPIKEDLKNQLYDVDLQ</sequence>
<dbReference type="GO" id="GO:0043235">
    <property type="term" value="C:receptor complex"/>
    <property type="evidence" value="ECO:0007669"/>
    <property type="project" value="TreeGrafter"/>
</dbReference>
<evidence type="ECO:0000259" key="20">
    <source>
        <dbReference type="PROSITE" id="PS50026"/>
    </source>
</evidence>
<feature type="repeat" description="LDL-receptor class B" evidence="16">
    <location>
        <begin position="489"/>
        <end position="535"/>
    </location>
</feature>
<feature type="repeat" description="LDL-receptor class B" evidence="16">
    <location>
        <begin position="359"/>
        <end position="401"/>
    </location>
</feature>
<evidence type="ECO:0000256" key="1">
    <source>
        <dbReference type="ARBA" id="ARBA00004251"/>
    </source>
</evidence>
<evidence type="ECO:0000256" key="8">
    <source>
        <dbReference type="ARBA" id="ARBA00022837"/>
    </source>
</evidence>
<keyword evidence="22" id="KW-1185">Reference proteome</keyword>
<feature type="disulfide bond" evidence="15">
    <location>
        <begin position="120"/>
        <end position="138"/>
    </location>
</feature>
<evidence type="ECO:0000256" key="11">
    <source>
        <dbReference type="ARBA" id="ARBA00023157"/>
    </source>
</evidence>
<keyword evidence="8" id="KW-0106">Calcium</keyword>
<dbReference type="InterPro" id="IPR001881">
    <property type="entry name" value="EGF-like_Ca-bd_dom"/>
</dbReference>
<evidence type="ECO:0000256" key="18">
    <source>
        <dbReference type="SAM" id="Phobius"/>
    </source>
</evidence>
<dbReference type="FunFam" id="2.10.25.10:FF:000005">
    <property type="entry name" value="Fibrillin 2"/>
    <property type="match status" value="1"/>
</dbReference>
<feature type="domain" description="EGF-like" evidence="20">
    <location>
        <begin position="1106"/>
        <end position="1140"/>
    </location>
</feature>
<feature type="disulfide bond" evidence="15">
    <location>
        <begin position="745"/>
        <end position="757"/>
    </location>
</feature>
<dbReference type="InterPro" id="IPR009030">
    <property type="entry name" value="Growth_fac_rcpt_cys_sf"/>
</dbReference>
<dbReference type="Pfam" id="PF12662">
    <property type="entry name" value="cEGF"/>
    <property type="match status" value="1"/>
</dbReference>
<dbReference type="Pfam" id="PF07645">
    <property type="entry name" value="EGF_CA"/>
    <property type="match status" value="1"/>
</dbReference>
<feature type="disulfide bond" evidence="15">
    <location>
        <begin position="25"/>
        <end position="37"/>
    </location>
</feature>
<evidence type="ECO:0000313" key="22">
    <source>
        <dbReference type="Proteomes" id="UP001152320"/>
    </source>
</evidence>
<dbReference type="SMART" id="SM00135">
    <property type="entry name" value="LY"/>
    <property type="match status" value="10"/>
</dbReference>
<keyword evidence="12 21" id="KW-0675">Receptor</keyword>
<dbReference type="InterPro" id="IPR018097">
    <property type="entry name" value="EGF_Ca-bd_CS"/>
</dbReference>
<dbReference type="SMART" id="SM00181">
    <property type="entry name" value="EGF"/>
    <property type="match status" value="8"/>
</dbReference>
<keyword evidence="9 18" id="KW-1133">Transmembrane helix</keyword>
<dbReference type="SUPFAM" id="SSF57424">
    <property type="entry name" value="LDL receptor-like module"/>
    <property type="match status" value="16"/>
</dbReference>
<feature type="disulfide bond" evidence="15">
    <location>
        <begin position="195"/>
        <end position="207"/>
    </location>
</feature>
<dbReference type="PROSITE" id="PS00022">
    <property type="entry name" value="EGF_1"/>
    <property type="match status" value="1"/>
</dbReference>
<feature type="disulfide bond" evidence="15">
    <location>
        <begin position="665"/>
        <end position="677"/>
    </location>
</feature>
<dbReference type="GO" id="GO:0005509">
    <property type="term" value="F:calcium ion binding"/>
    <property type="evidence" value="ECO:0007669"/>
    <property type="project" value="InterPro"/>
</dbReference>
<dbReference type="PRINTS" id="PR00261">
    <property type="entry name" value="LDLRECEPTOR"/>
</dbReference>
<feature type="disulfide bond" evidence="15">
    <location>
        <begin position="995"/>
        <end position="1013"/>
    </location>
</feature>
<feature type="disulfide bond" evidence="15">
    <location>
        <begin position="645"/>
        <end position="660"/>
    </location>
</feature>
<dbReference type="GO" id="GO:0042562">
    <property type="term" value="F:hormone binding"/>
    <property type="evidence" value="ECO:0007669"/>
    <property type="project" value="TreeGrafter"/>
</dbReference>
<dbReference type="SUPFAM" id="SSF57196">
    <property type="entry name" value="EGF/Laminin"/>
    <property type="match status" value="2"/>
</dbReference>
<feature type="disulfide bond" evidence="15">
    <location>
        <begin position="161"/>
        <end position="179"/>
    </location>
</feature>
<feature type="disulfide bond" evidence="15">
    <location>
        <begin position="806"/>
        <end position="821"/>
    </location>
</feature>
<feature type="disulfide bond" evidence="15">
    <location>
        <begin position="953"/>
        <end position="971"/>
    </location>
</feature>
<evidence type="ECO:0000256" key="12">
    <source>
        <dbReference type="ARBA" id="ARBA00023170"/>
    </source>
</evidence>
<dbReference type="SMART" id="SM00179">
    <property type="entry name" value="EGF_CA"/>
    <property type="match status" value="5"/>
</dbReference>
<dbReference type="FunFam" id="2.120.10.30:FF:000008">
    <property type="entry name" value="Low-density lipoprotein receptor-related protein 4"/>
    <property type="match status" value="1"/>
</dbReference>
<dbReference type="FunFam" id="4.10.400.10:FF:000001">
    <property type="entry name" value="Low-density lipoprotein receptor-related protein 1"/>
    <property type="match status" value="1"/>
</dbReference>
<name>A0A9Q1BCQ3_HOLLE</name>
<keyword evidence="11 15" id="KW-1015">Disulfide bond</keyword>
<dbReference type="PROSITE" id="PS50026">
    <property type="entry name" value="EGF_3"/>
    <property type="match status" value="2"/>
</dbReference>
<feature type="transmembrane region" description="Helical" evidence="18">
    <location>
        <begin position="1553"/>
        <end position="1578"/>
    </location>
</feature>
<keyword evidence="13" id="KW-0325">Glycoprotein</keyword>
<keyword evidence="3 14" id="KW-0245">EGF-like domain</keyword>
<feature type="disulfide bond" evidence="15">
    <location>
        <begin position="1048"/>
        <end position="1063"/>
    </location>
</feature>
<keyword evidence="5 18" id="KW-0812">Transmembrane</keyword>
<feature type="disulfide bond" evidence="15">
    <location>
        <begin position="927"/>
        <end position="942"/>
    </location>
</feature>
<dbReference type="InterPro" id="IPR002172">
    <property type="entry name" value="LDrepeatLR_classA_rpt"/>
</dbReference>
<comment type="subcellular location">
    <subcellularLocation>
        <location evidence="1">Cell membrane</location>
        <topology evidence="1">Single-pass type I membrane protein</topology>
    </subcellularLocation>
</comment>
<organism evidence="21 22">
    <name type="scientific">Holothuria leucospilota</name>
    <name type="common">Black long sea cucumber</name>
    <name type="synonym">Mertensiothuria leucospilota</name>
    <dbReference type="NCBI Taxonomy" id="206669"/>
    <lineage>
        <taxon>Eukaryota</taxon>
        <taxon>Metazoa</taxon>
        <taxon>Echinodermata</taxon>
        <taxon>Eleutherozoa</taxon>
        <taxon>Echinozoa</taxon>
        <taxon>Holothuroidea</taxon>
        <taxon>Aspidochirotacea</taxon>
        <taxon>Aspidochirotida</taxon>
        <taxon>Holothuriidae</taxon>
        <taxon>Holothuria</taxon>
    </lineage>
</organism>